<dbReference type="Pfam" id="PF00582">
    <property type="entry name" value="Usp"/>
    <property type="match status" value="2"/>
</dbReference>
<organism evidence="5 6">
    <name type="scientific">Nocardia speluncae</name>
    <dbReference type="NCBI Taxonomy" id="419477"/>
    <lineage>
        <taxon>Bacteria</taxon>
        <taxon>Bacillati</taxon>
        <taxon>Actinomycetota</taxon>
        <taxon>Actinomycetes</taxon>
        <taxon>Mycobacteriales</taxon>
        <taxon>Nocardiaceae</taxon>
        <taxon>Nocardia</taxon>
    </lineage>
</organism>
<evidence type="ECO:0000256" key="2">
    <source>
        <dbReference type="ARBA" id="ARBA00022741"/>
    </source>
</evidence>
<comment type="caution">
    <text evidence="5">The sequence shown here is derived from an EMBL/GenBank/DDBJ whole genome shotgun (WGS) entry which is preliminary data.</text>
</comment>
<dbReference type="RefSeq" id="WP_068048661.1">
    <property type="nucleotide sequence ID" value="NZ_JAAXOO010000002.1"/>
</dbReference>
<keyword evidence="6" id="KW-1185">Reference proteome</keyword>
<dbReference type="GO" id="GO:0005524">
    <property type="term" value="F:ATP binding"/>
    <property type="evidence" value="ECO:0007669"/>
    <property type="project" value="UniProtKB-KW"/>
</dbReference>
<dbReference type="Gene3D" id="3.40.50.620">
    <property type="entry name" value="HUPs"/>
    <property type="match status" value="2"/>
</dbReference>
<dbReference type="PANTHER" id="PTHR46268:SF27">
    <property type="entry name" value="UNIVERSAL STRESS PROTEIN RV2623"/>
    <property type="match status" value="1"/>
</dbReference>
<dbReference type="EMBL" id="JAAXOO010000002">
    <property type="protein sequence ID" value="NKY32933.1"/>
    <property type="molecule type" value="Genomic_DNA"/>
</dbReference>
<evidence type="ECO:0000256" key="3">
    <source>
        <dbReference type="ARBA" id="ARBA00022840"/>
    </source>
</evidence>
<proteinExistence type="inferred from homology"/>
<evidence type="ECO:0000256" key="1">
    <source>
        <dbReference type="ARBA" id="ARBA00008791"/>
    </source>
</evidence>
<dbReference type="PRINTS" id="PR01438">
    <property type="entry name" value="UNVRSLSTRESS"/>
</dbReference>
<gene>
    <name evidence="5" type="ORF">HGA13_07580</name>
</gene>
<name>A0A846XE96_9NOCA</name>
<dbReference type="InterPro" id="IPR006015">
    <property type="entry name" value="Universal_stress_UspA"/>
</dbReference>
<dbReference type="SUPFAM" id="SSF52402">
    <property type="entry name" value="Adenine nucleotide alpha hydrolases-like"/>
    <property type="match status" value="2"/>
</dbReference>
<protein>
    <submittedName>
        <fullName evidence="5">Universal stress protein</fullName>
    </submittedName>
</protein>
<keyword evidence="2" id="KW-0547">Nucleotide-binding</keyword>
<sequence length="311" mass="32158">MTDIVSGPGRHLVPPVMAAVDGSPSSYSAVAWAAVDASMHRCGLHLVNSWVLPVGFGPEATLSEYDLQVLQDEADHRLAEATQSARAAVGEAELTVTTEAVDELIVPALVARSRTARMIVVGSRGLGALPRGLLGSVSTAVARHARCPVAVIHADASLDGPTAEEPVLVGVDGSAHSVPAVRLAFDEAARRQVGLIALHAWSDTSGSAIPRQKWDGAQDSARALLAENLAGYAERYPDVAVERIVTADRPVRSLLDTSVDAQLIIVGSRGRGGFSTMLLGSTSNALLHAVDIPIIIARTGEGAAASRGVGG</sequence>
<evidence type="ECO:0000313" key="6">
    <source>
        <dbReference type="Proteomes" id="UP000565715"/>
    </source>
</evidence>
<dbReference type="AlphaFoldDB" id="A0A846XE96"/>
<feature type="domain" description="UspA" evidence="4">
    <location>
        <begin position="16"/>
        <end position="153"/>
    </location>
</feature>
<reference evidence="5 6" key="1">
    <citation type="submission" date="2020-04" db="EMBL/GenBank/DDBJ databases">
        <title>MicrobeNet Type strains.</title>
        <authorList>
            <person name="Nicholson A.C."/>
        </authorList>
    </citation>
    <scope>NUCLEOTIDE SEQUENCE [LARGE SCALE GENOMIC DNA]</scope>
    <source>
        <strain evidence="5 6">DSM 45078</strain>
    </source>
</reference>
<dbReference type="PANTHER" id="PTHR46268">
    <property type="entry name" value="STRESS RESPONSE PROTEIN NHAX"/>
    <property type="match status" value="1"/>
</dbReference>
<dbReference type="Proteomes" id="UP000565715">
    <property type="component" value="Unassembled WGS sequence"/>
</dbReference>
<keyword evidence="3" id="KW-0067">ATP-binding</keyword>
<comment type="similarity">
    <text evidence="1">Belongs to the universal stress protein A family.</text>
</comment>
<accession>A0A846XE96</accession>
<feature type="domain" description="UspA" evidence="4">
    <location>
        <begin position="166"/>
        <end position="298"/>
    </location>
</feature>
<dbReference type="InterPro" id="IPR014729">
    <property type="entry name" value="Rossmann-like_a/b/a_fold"/>
</dbReference>
<evidence type="ECO:0000259" key="4">
    <source>
        <dbReference type="Pfam" id="PF00582"/>
    </source>
</evidence>
<dbReference type="InterPro" id="IPR006016">
    <property type="entry name" value="UspA"/>
</dbReference>
<evidence type="ECO:0000313" key="5">
    <source>
        <dbReference type="EMBL" id="NKY32933.1"/>
    </source>
</evidence>